<protein>
    <submittedName>
        <fullName evidence="2">Uncharacterized protein</fullName>
    </submittedName>
</protein>
<proteinExistence type="predicted"/>
<name>A0A5B7HW83_PORTR</name>
<dbReference type="Proteomes" id="UP000324222">
    <property type="component" value="Unassembled WGS sequence"/>
</dbReference>
<dbReference type="AlphaFoldDB" id="A0A5B7HW83"/>
<organism evidence="2 3">
    <name type="scientific">Portunus trituberculatus</name>
    <name type="common">Swimming crab</name>
    <name type="synonym">Neptunus trituberculatus</name>
    <dbReference type="NCBI Taxonomy" id="210409"/>
    <lineage>
        <taxon>Eukaryota</taxon>
        <taxon>Metazoa</taxon>
        <taxon>Ecdysozoa</taxon>
        <taxon>Arthropoda</taxon>
        <taxon>Crustacea</taxon>
        <taxon>Multicrustacea</taxon>
        <taxon>Malacostraca</taxon>
        <taxon>Eumalacostraca</taxon>
        <taxon>Eucarida</taxon>
        <taxon>Decapoda</taxon>
        <taxon>Pleocyemata</taxon>
        <taxon>Brachyura</taxon>
        <taxon>Eubrachyura</taxon>
        <taxon>Portunoidea</taxon>
        <taxon>Portunidae</taxon>
        <taxon>Portuninae</taxon>
        <taxon>Portunus</taxon>
    </lineage>
</organism>
<evidence type="ECO:0000256" key="1">
    <source>
        <dbReference type="SAM" id="MobiDB-lite"/>
    </source>
</evidence>
<evidence type="ECO:0000313" key="2">
    <source>
        <dbReference type="EMBL" id="MPC73507.1"/>
    </source>
</evidence>
<accession>A0A5B7HW83</accession>
<sequence>MVSVGSPRREHISTGAAAVRPHIQCPSLLPPSFPPNSRIPSQHSKRDYSLTTSSGRERHVLI</sequence>
<gene>
    <name evidence="2" type="ORF">E2C01_067839</name>
</gene>
<feature type="region of interest" description="Disordered" evidence="1">
    <location>
        <begin position="1"/>
        <end position="62"/>
    </location>
</feature>
<dbReference type="EMBL" id="VSRR010036931">
    <property type="protein sequence ID" value="MPC73507.1"/>
    <property type="molecule type" value="Genomic_DNA"/>
</dbReference>
<keyword evidence="3" id="KW-1185">Reference proteome</keyword>
<evidence type="ECO:0000313" key="3">
    <source>
        <dbReference type="Proteomes" id="UP000324222"/>
    </source>
</evidence>
<reference evidence="2 3" key="1">
    <citation type="submission" date="2019-05" db="EMBL/GenBank/DDBJ databases">
        <title>Another draft genome of Portunus trituberculatus and its Hox gene families provides insights of decapod evolution.</title>
        <authorList>
            <person name="Jeong J.-H."/>
            <person name="Song I."/>
            <person name="Kim S."/>
            <person name="Choi T."/>
            <person name="Kim D."/>
            <person name="Ryu S."/>
            <person name="Kim W."/>
        </authorList>
    </citation>
    <scope>NUCLEOTIDE SEQUENCE [LARGE SCALE GENOMIC DNA]</scope>
    <source>
        <tissue evidence="2">Muscle</tissue>
    </source>
</reference>
<comment type="caution">
    <text evidence="2">The sequence shown here is derived from an EMBL/GenBank/DDBJ whole genome shotgun (WGS) entry which is preliminary data.</text>
</comment>